<dbReference type="AlphaFoldDB" id="A0AAN8V737"/>
<dbReference type="Gene3D" id="3.40.50.1580">
    <property type="entry name" value="Nucleoside phosphorylase domain"/>
    <property type="match status" value="1"/>
</dbReference>
<dbReference type="Pfam" id="PF01048">
    <property type="entry name" value="PNP_UDP_1"/>
    <property type="match status" value="1"/>
</dbReference>
<protein>
    <submittedName>
        <fullName evidence="2">Nucleoside phosphorylase domain</fullName>
    </submittedName>
</protein>
<reference evidence="2 3" key="1">
    <citation type="submission" date="2023-12" db="EMBL/GenBank/DDBJ databases">
        <title>A high-quality genome assembly for Dillenia turbinata (Dilleniales).</title>
        <authorList>
            <person name="Chanderbali A."/>
        </authorList>
    </citation>
    <scope>NUCLEOTIDE SEQUENCE [LARGE SCALE GENOMIC DNA]</scope>
    <source>
        <strain evidence="2">LSX21</strain>
        <tissue evidence="2">Leaf</tissue>
    </source>
</reference>
<evidence type="ECO:0000259" key="1">
    <source>
        <dbReference type="Pfam" id="PF01048"/>
    </source>
</evidence>
<dbReference type="PANTHER" id="PTHR21234:SF43">
    <property type="entry name" value="OS06G0112100 PROTEIN"/>
    <property type="match status" value="1"/>
</dbReference>
<proteinExistence type="predicted"/>
<dbReference type="Proteomes" id="UP001370490">
    <property type="component" value="Unassembled WGS sequence"/>
</dbReference>
<gene>
    <name evidence="2" type="ORF">RJ641_007883</name>
</gene>
<dbReference type="EMBL" id="JBAMMX010000015">
    <property type="protein sequence ID" value="KAK6926164.1"/>
    <property type="molecule type" value="Genomic_DNA"/>
</dbReference>
<feature type="domain" description="Nucleoside phosphorylase" evidence="1">
    <location>
        <begin position="61"/>
        <end position="312"/>
    </location>
</feature>
<keyword evidence="3" id="KW-1185">Reference proteome</keyword>
<evidence type="ECO:0000313" key="3">
    <source>
        <dbReference type="Proteomes" id="UP001370490"/>
    </source>
</evidence>
<dbReference type="InterPro" id="IPR000845">
    <property type="entry name" value="Nucleoside_phosphorylase_d"/>
</dbReference>
<comment type="caution">
    <text evidence="2">The sequence shown here is derived from an EMBL/GenBank/DDBJ whole genome shotgun (WGS) entry which is preliminary data.</text>
</comment>
<organism evidence="2 3">
    <name type="scientific">Dillenia turbinata</name>
    <dbReference type="NCBI Taxonomy" id="194707"/>
    <lineage>
        <taxon>Eukaryota</taxon>
        <taxon>Viridiplantae</taxon>
        <taxon>Streptophyta</taxon>
        <taxon>Embryophyta</taxon>
        <taxon>Tracheophyta</taxon>
        <taxon>Spermatophyta</taxon>
        <taxon>Magnoliopsida</taxon>
        <taxon>eudicotyledons</taxon>
        <taxon>Gunneridae</taxon>
        <taxon>Pentapetalae</taxon>
        <taxon>Dilleniales</taxon>
        <taxon>Dilleniaceae</taxon>
        <taxon>Dillenia</taxon>
    </lineage>
</organism>
<dbReference type="PANTHER" id="PTHR21234">
    <property type="entry name" value="PURINE NUCLEOSIDE PHOSPHORYLASE"/>
    <property type="match status" value="1"/>
</dbReference>
<dbReference type="InterPro" id="IPR035994">
    <property type="entry name" value="Nucleoside_phosphorylase_sf"/>
</dbReference>
<sequence>MIGGSMERRLQSWSWGAEFEVMVVGVMLMVLVQQSLPLRSSHPLHDVVDRINQNAGPYIGLVMAYSTEEDALHLSGLFIPSSDTSSVDLAGRRFNIGTIKGVDVIYVMTGEQTVNAGITVQMLINIFDIWGIVHYGTAGATSDSLLIGDVTVPEYFAYTASWKWTEFKSERQGLPELNVGAYNYPTKGENLLASIEFTPVELYSNGEQMEEIFWLPTNPTWFGIASQVQDLQLQQCLNDTYCLPNTPKVVHGVRGSTADIYLDNEAYRDFLFHEFNVSTHDEESAAIVMACRSNGIPCIVFRGISDLAGGGKKLSLPSLSSLAAANAVTVAIKFIELIGNGNSTYSRQDQ</sequence>
<name>A0AAN8V737_9MAGN</name>
<dbReference type="GO" id="GO:0009116">
    <property type="term" value="P:nucleoside metabolic process"/>
    <property type="evidence" value="ECO:0007669"/>
    <property type="project" value="InterPro"/>
</dbReference>
<dbReference type="SUPFAM" id="SSF53167">
    <property type="entry name" value="Purine and uridine phosphorylases"/>
    <property type="match status" value="1"/>
</dbReference>
<evidence type="ECO:0000313" key="2">
    <source>
        <dbReference type="EMBL" id="KAK6926164.1"/>
    </source>
</evidence>
<dbReference type="GO" id="GO:0003824">
    <property type="term" value="F:catalytic activity"/>
    <property type="evidence" value="ECO:0007669"/>
    <property type="project" value="InterPro"/>
</dbReference>
<accession>A0AAN8V737</accession>
<dbReference type="CDD" id="cd09008">
    <property type="entry name" value="MTAN"/>
    <property type="match status" value="1"/>
</dbReference>